<feature type="compositionally biased region" description="Acidic residues" evidence="1">
    <location>
        <begin position="1236"/>
        <end position="1247"/>
    </location>
</feature>
<dbReference type="Gene3D" id="3.30.420.10">
    <property type="entry name" value="Ribonuclease H-like superfamily/Ribonuclease H"/>
    <property type="match status" value="1"/>
</dbReference>
<dbReference type="PANTHER" id="PTHR37984:SF8">
    <property type="entry name" value="CCHC-TYPE DOMAIN-CONTAINING PROTEIN"/>
    <property type="match status" value="1"/>
</dbReference>
<sequence>MASFYFEQPILNWNAKDLYQEFLRFQQQVSFCFKGPLAGADSKQKAGWLGMWIGQQGREVYKILNITDSEEGDPQFLLKKIEDYIRPRQNKRASRFRAHQRKQVEGESFDNFVKDLKLLIMDCEYDNPDDMLIDLIISGVIHEKVQLRLLDQGQKLTLSKAIEIGQQYEMSQSQVKMFRGQEVLSIKRQSHNVLKQKSKENSDKLCSKCGKNHEKGKCPAIGTTCNFCKKKNHWFQMCRKRRNVNLVEDDSHSDENIIPVSTASSQYKKGNIENINVFEDKWTVKLVVHGKTLIFRIDTGARCNILVKSEFEKLKDKVKLAYSAKSLKSYSNHVIKTLGAVVLPLKNNIQEVKARFEVVDINQENILSGDTAECLGLLQRIDSIESKAEDELQREFPEMLKTTGTLPGEYKIQLQENAKGVIHPPRRLAASLRNKVEEKLKEMQADGFITPVHEPTEWVSSMVVLFRNDKVRICIDPKDLNKAIRREHHPMKTIEDVITNIPDSKIFSVLDAKSGFMQIKLDRESSFLTTFNTPLGRYRWLRLPFGIKSAPEIYQRIMDEMLQGIEGAYVIIDDILVAGRDVEHHDHILKQVMQRATEYNLKLNYDKCKIRQNRVPYMGHILSEKGLEPDPAKIKAIIDMPAPQDKDGIRRFLGLIQYLAKFIPNLSQADAPIRKLLKDDIEFQWNHEQNKSFKELKHFCTNPPVLSYYNVNKNVEIECDASKDGLGAVLLQEGRIIAYASRALTDTETRYAQIEKEMLSIVYSTSKFHCYIFGKEVTVYNDHKPLEQIFKKPLLSAPMRIQKMLIRLQWYDLKVCYRKGKEMFISDTLSRAHLPNTDTQTCEFTDDSVHMISVSDSKYSEIKDCTSKELSMLLEVIMTGWPDTRSETPIEVRPYWDSRDQLSTSDGIIYKGLRIVMPPSLRKYMLNLIHKSHLGIVKCKQRAREVMYWPGMNADIEVTVRDCGRCAEHQNQNVSEPLMPTKTPDLPYSMVGCDLFNFEGKKYVLLVDYFSKFIDVKELSQETTSDIIEAMKSIFACHGIPRKLRSDSGPQLASREFLNFCKSYGIEHEMSSPHFQSSNGEAERAIQTVKKLWKKSEDKFLSLLDYRTTPLSNINLSPAQLLMGRRPRNLLPSSEEILTPKTPDLKVVKKHFDSEKQSQKHYYDKRKGVKSHNPPQDGTAVRMQLNSKWKPGTVVSKHSKPRSYNVKSGNKVYRRNRKHIRKSSEKANRFDNNYDFPDDISEQPEPLDLESPRLQTTLDFEPPLHTASSNTSRPHEPYVTRSGRIVNKPKRLDL</sequence>
<protein>
    <submittedName>
        <fullName evidence="5">Uncharacterized protein K02A2.6-like</fullName>
    </submittedName>
</protein>
<dbReference type="PROSITE" id="PS50994">
    <property type="entry name" value="INTEGRASE"/>
    <property type="match status" value="1"/>
</dbReference>
<dbReference type="Proteomes" id="UP001165740">
    <property type="component" value="Chromosome 11"/>
</dbReference>
<dbReference type="InterPro" id="IPR050951">
    <property type="entry name" value="Retrovirus_Pol_polyprotein"/>
</dbReference>
<evidence type="ECO:0000313" key="4">
    <source>
        <dbReference type="Proteomes" id="UP001165740"/>
    </source>
</evidence>
<dbReference type="InterPro" id="IPR001584">
    <property type="entry name" value="Integrase_cat-core"/>
</dbReference>
<dbReference type="InterPro" id="IPR041577">
    <property type="entry name" value="RT_RNaseH_2"/>
</dbReference>
<dbReference type="InterPro" id="IPR041588">
    <property type="entry name" value="Integrase_H2C2"/>
</dbReference>
<dbReference type="Pfam" id="PF17921">
    <property type="entry name" value="Integrase_H2C2"/>
    <property type="match status" value="1"/>
</dbReference>
<dbReference type="GeneID" id="129921776"/>
<dbReference type="FunFam" id="3.30.420.10:FF:000063">
    <property type="entry name" value="Retrovirus-related Pol polyprotein from transposon 297-like Protein"/>
    <property type="match status" value="1"/>
</dbReference>
<dbReference type="FunFam" id="3.30.70.270:FF:000026">
    <property type="entry name" value="Transposon Ty3-G Gag-Pol polyprotein"/>
    <property type="match status" value="1"/>
</dbReference>
<reference evidence="5" key="1">
    <citation type="submission" date="2025-08" db="UniProtKB">
        <authorList>
            <consortium name="RefSeq"/>
        </authorList>
    </citation>
    <scope>IDENTIFICATION</scope>
</reference>
<dbReference type="RefSeq" id="XP_055860524.1">
    <property type="nucleotide sequence ID" value="XM_056004549.1"/>
</dbReference>
<dbReference type="InterPro" id="IPR043128">
    <property type="entry name" value="Rev_trsase/Diguanyl_cyclase"/>
</dbReference>
<dbReference type="GO" id="GO:0015074">
    <property type="term" value="P:DNA integration"/>
    <property type="evidence" value="ECO:0007669"/>
    <property type="project" value="InterPro"/>
</dbReference>
<accession>A0A9W2YCM6</accession>
<dbReference type="Gene3D" id="3.10.10.10">
    <property type="entry name" value="HIV Type 1 Reverse Transcriptase, subunit A, domain 1"/>
    <property type="match status" value="1"/>
</dbReference>
<feature type="region of interest" description="Disordered" evidence="1">
    <location>
        <begin position="1153"/>
        <end position="1179"/>
    </location>
</feature>
<feature type="domain" description="Reverse transcriptase" evidence="2">
    <location>
        <begin position="446"/>
        <end position="622"/>
    </location>
</feature>
<dbReference type="GO" id="GO:0003676">
    <property type="term" value="F:nucleic acid binding"/>
    <property type="evidence" value="ECO:0007669"/>
    <property type="project" value="InterPro"/>
</dbReference>
<dbReference type="CDD" id="cd01647">
    <property type="entry name" value="RT_LTR"/>
    <property type="match status" value="1"/>
</dbReference>
<feature type="region of interest" description="Disordered" evidence="1">
    <location>
        <begin position="1191"/>
        <end position="1247"/>
    </location>
</feature>
<dbReference type="PANTHER" id="PTHR37984">
    <property type="entry name" value="PROTEIN CBG26694"/>
    <property type="match status" value="1"/>
</dbReference>
<keyword evidence="4" id="KW-1185">Reference proteome</keyword>
<dbReference type="PROSITE" id="PS50878">
    <property type="entry name" value="RT_POL"/>
    <property type="match status" value="1"/>
</dbReference>
<dbReference type="Pfam" id="PF17919">
    <property type="entry name" value="RT_RNaseH_2"/>
    <property type="match status" value="1"/>
</dbReference>
<dbReference type="CDD" id="cd09274">
    <property type="entry name" value="RNase_HI_RT_Ty3"/>
    <property type="match status" value="1"/>
</dbReference>
<feature type="region of interest" description="Disordered" evidence="1">
    <location>
        <begin position="1260"/>
        <end position="1279"/>
    </location>
</feature>
<feature type="compositionally biased region" description="Basic residues" evidence="1">
    <location>
        <begin position="1212"/>
        <end position="1221"/>
    </location>
</feature>
<dbReference type="SUPFAM" id="SSF56672">
    <property type="entry name" value="DNA/RNA polymerases"/>
    <property type="match status" value="1"/>
</dbReference>
<evidence type="ECO:0000313" key="5">
    <source>
        <dbReference type="RefSeq" id="XP_055860524.1"/>
    </source>
</evidence>
<dbReference type="InterPro" id="IPR043502">
    <property type="entry name" value="DNA/RNA_pol_sf"/>
</dbReference>
<dbReference type="InterPro" id="IPR000477">
    <property type="entry name" value="RT_dom"/>
</dbReference>
<dbReference type="FunFam" id="1.10.340.70:FF:000003">
    <property type="entry name" value="Protein CBG25708"/>
    <property type="match status" value="1"/>
</dbReference>
<dbReference type="OrthoDB" id="10063781at2759"/>
<dbReference type="Pfam" id="PF00078">
    <property type="entry name" value="RVT_1"/>
    <property type="match status" value="1"/>
</dbReference>
<dbReference type="Gene3D" id="1.10.340.70">
    <property type="match status" value="1"/>
</dbReference>
<name>A0A9W2YCM6_BIOGL</name>
<dbReference type="Pfam" id="PF00665">
    <property type="entry name" value="rve"/>
    <property type="match status" value="1"/>
</dbReference>
<dbReference type="InterPro" id="IPR036397">
    <property type="entry name" value="RNaseH_sf"/>
</dbReference>
<feature type="compositionally biased region" description="Basic and acidic residues" evidence="1">
    <location>
        <begin position="1153"/>
        <end position="1166"/>
    </location>
</feature>
<feature type="domain" description="Integrase catalytic" evidence="3">
    <location>
        <begin position="983"/>
        <end position="1135"/>
    </location>
</feature>
<gene>
    <name evidence="5" type="primary">LOC129921776</name>
</gene>
<organism evidence="4 5">
    <name type="scientific">Biomphalaria glabrata</name>
    <name type="common">Bloodfluke planorb</name>
    <name type="synonym">Freshwater snail</name>
    <dbReference type="NCBI Taxonomy" id="6526"/>
    <lineage>
        <taxon>Eukaryota</taxon>
        <taxon>Metazoa</taxon>
        <taxon>Spiralia</taxon>
        <taxon>Lophotrochozoa</taxon>
        <taxon>Mollusca</taxon>
        <taxon>Gastropoda</taxon>
        <taxon>Heterobranchia</taxon>
        <taxon>Euthyneura</taxon>
        <taxon>Panpulmonata</taxon>
        <taxon>Hygrophila</taxon>
        <taxon>Lymnaeoidea</taxon>
        <taxon>Planorbidae</taxon>
        <taxon>Biomphalaria</taxon>
    </lineage>
</organism>
<dbReference type="InterPro" id="IPR012337">
    <property type="entry name" value="RNaseH-like_sf"/>
</dbReference>
<evidence type="ECO:0000259" key="3">
    <source>
        <dbReference type="PROSITE" id="PS50994"/>
    </source>
</evidence>
<dbReference type="Gene3D" id="3.30.70.270">
    <property type="match status" value="2"/>
</dbReference>
<dbReference type="SUPFAM" id="SSF53098">
    <property type="entry name" value="Ribonuclease H-like"/>
    <property type="match status" value="1"/>
</dbReference>
<proteinExistence type="predicted"/>
<evidence type="ECO:0000256" key="1">
    <source>
        <dbReference type="SAM" id="MobiDB-lite"/>
    </source>
</evidence>
<evidence type="ECO:0000259" key="2">
    <source>
        <dbReference type="PROSITE" id="PS50878"/>
    </source>
</evidence>
<dbReference type="OMA" id="ASYTEHE"/>